<accession>A0A6J6TPJ4</accession>
<feature type="transmembrane region" description="Helical" evidence="6">
    <location>
        <begin position="266"/>
        <end position="285"/>
    </location>
</feature>
<feature type="transmembrane region" description="Helical" evidence="6">
    <location>
        <begin position="37"/>
        <end position="60"/>
    </location>
</feature>
<feature type="transmembrane region" description="Helical" evidence="6">
    <location>
        <begin position="12"/>
        <end position="31"/>
    </location>
</feature>
<dbReference type="GO" id="GO:0016020">
    <property type="term" value="C:membrane"/>
    <property type="evidence" value="ECO:0007669"/>
    <property type="project" value="UniProtKB-SubCell"/>
</dbReference>
<evidence type="ECO:0000256" key="5">
    <source>
        <dbReference type="SAM" id="MobiDB-lite"/>
    </source>
</evidence>
<feature type="transmembrane region" description="Helical" evidence="6">
    <location>
        <begin position="208"/>
        <end position="231"/>
    </location>
</feature>
<organism evidence="9">
    <name type="scientific">freshwater metagenome</name>
    <dbReference type="NCBI Taxonomy" id="449393"/>
    <lineage>
        <taxon>unclassified sequences</taxon>
        <taxon>metagenomes</taxon>
        <taxon>ecological metagenomes</taxon>
    </lineage>
</organism>
<evidence type="ECO:0000256" key="3">
    <source>
        <dbReference type="ARBA" id="ARBA00022989"/>
    </source>
</evidence>
<keyword evidence="3 6" id="KW-1133">Transmembrane helix</keyword>
<dbReference type="SUPFAM" id="SSF103481">
    <property type="entry name" value="Multidrug resistance efflux transporter EmrE"/>
    <property type="match status" value="2"/>
</dbReference>
<keyword evidence="4 6" id="KW-0472">Membrane</keyword>
<evidence type="ECO:0000256" key="4">
    <source>
        <dbReference type="ARBA" id="ARBA00023136"/>
    </source>
</evidence>
<evidence type="ECO:0000313" key="11">
    <source>
        <dbReference type="EMBL" id="CAB4851351.1"/>
    </source>
</evidence>
<evidence type="ECO:0000313" key="9">
    <source>
        <dbReference type="EMBL" id="CAB4749350.1"/>
    </source>
</evidence>
<gene>
    <name evidence="9" type="ORF">UFOPK2656_03446</name>
    <name evidence="10" type="ORF">UFOPK3099_01739</name>
    <name evidence="11" type="ORF">UFOPK3267_01496</name>
    <name evidence="12" type="ORF">UFOPK3651_03365</name>
    <name evidence="13" type="ORF">UFOPK3931_02938</name>
    <name evidence="8" type="ORF">UFOPK4189_03257</name>
</gene>
<sequence length="343" mass="35363">MNDHGRTATQRNGWIWCALAAVLFGAATPATKLVVDHIGSVTLAGLLYLGAAAAVAPFALRQPRRAAAARQRSLLLLAVGLGGGVAPVLLVLALHCAPAGTVSLFLNLELVATAVVARVLLQEHIGRRAGMGITIVVLGGAILAGASGGGATVGMLLVAATCVCWGIDNAITASLDSYTPAQITMAKGVIAGTVNLCLGLALDGVPQLSYVLAALAIGAAGYGVSIAMWITGARLVGAARGQTVFALAPFIGALLAWPVNGDRLTPTTLAAFVVCLAGVVLVASARHAHTHTHQPQEHAHPFDPDDPHHRSGTIEVVSGVQHRHLVMQHEHEHLPDIHHRHVH</sequence>
<dbReference type="InterPro" id="IPR037185">
    <property type="entry name" value="EmrE-like"/>
</dbReference>
<dbReference type="EMBL" id="CAFBIY010000078">
    <property type="protein sequence ID" value="CAB4851351.1"/>
    <property type="molecule type" value="Genomic_DNA"/>
</dbReference>
<feature type="transmembrane region" description="Helical" evidence="6">
    <location>
        <begin position="243"/>
        <end position="260"/>
    </location>
</feature>
<dbReference type="EMBL" id="CAEZYF010000039">
    <property type="protein sequence ID" value="CAB4749350.1"/>
    <property type="molecule type" value="Genomic_DNA"/>
</dbReference>
<dbReference type="EMBL" id="CAFBMT010000039">
    <property type="protein sequence ID" value="CAB4958731.1"/>
    <property type="molecule type" value="Genomic_DNA"/>
</dbReference>
<evidence type="ECO:0000259" key="7">
    <source>
        <dbReference type="Pfam" id="PF00892"/>
    </source>
</evidence>
<dbReference type="EMBL" id="CAESGF010000034">
    <property type="protein sequence ID" value="CAB4365514.1"/>
    <property type="molecule type" value="Genomic_DNA"/>
</dbReference>
<evidence type="ECO:0000256" key="2">
    <source>
        <dbReference type="ARBA" id="ARBA00022692"/>
    </source>
</evidence>
<evidence type="ECO:0000256" key="1">
    <source>
        <dbReference type="ARBA" id="ARBA00004141"/>
    </source>
</evidence>
<protein>
    <submittedName>
        <fullName evidence="9">Unannotated protein</fullName>
    </submittedName>
</protein>
<keyword evidence="2 6" id="KW-0812">Transmembrane</keyword>
<dbReference type="Pfam" id="PF00892">
    <property type="entry name" value="EamA"/>
    <property type="match status" value="2"/>
</dbReference>
<feature type="compositionally biased region" description="Basic and acidic residues" evidence="5">
    <location>
        <begin position="294"/>
        <end position="309"/>
    </location>
</feature>
<feature type="region of interest" description="Disordered" evidence="5">
    <location>
        <begin position="288"/>
        <end position="312"/>
    </location>
</feature>
<feature type="transmembrane region" description="Helical" evidence="6">
    <location>
        <begin position="72"/>
        <end position="94"/>
    </location>
</feature>
<feature type="transmembrane region" description="Helical" evidence="6">
    <location>
        <begin position="100"/>
        <end position="121"/>
    </location>
</feature>
<dbReference type="AlphaFoldDB" id="A0A6J6TPJ4"/>
<proteinExistence type="predicted"/>
<feature type="domain" description="EamA" evidence="7">
    <location>
        <begin position="153"/>
        <end position="283"/>
    </location>
</feature>
<evidence type="ECO:0000256" key="6">
    <source>
        <dbReference type="SAM" id="Phobius"/>
    </source>
</evidence>
<reference evidence="9" key="1">
    <citation type="submission" date="2020-05" db="EMBL/GenBank/DDBJ databases">
        <authorList>
            <person name="Chiriac C."/>
            <person name="Salcher M."/>
            <person name="Ghai R."/>
            <person name="Kavagutti S V."/>
        </authorList>
    </citation>
    <scope>NUCLEOTIDE SEQUENCE</scope>
</reference>
<evidence type="ECO:0000313" key="13">
    <source>
        <dbReference type="EMBL" id="CAB5013385.1"/>
    </source>
</evidence>
<dbReference type="InterPro" id="IPR050638">
    <property type="entry name" value="AA-Vitamin_Transporters"/>
</dbReference>
<dbReference type="EMBL" id="CAFBOL010000119">
    <property type="protein sequence ID" value="CAB5013385.1"/>
    <property type="molecule type" value="Genomic_DNA"/>
</dbReference>
<dbReference type="InterPro" id="IPR000620">
    <property type="entry name" value="EamA_dom"/>
</dbReference>
<evidence type="ECO:0000313" key="10">
    <source>
        <dbReference type="EMBL" id="CAB4826690.1"/>
    </source>
</evidence>
<dbReference type="PANTHER" id="PTHR32322">
    <property type="entry name" value="INNER MEMBRANE TRANSPORTER"/>
    <property type="match status" value="1"/>
</dbReference>
<feature type="domain" description="EamA" evidence="7">
    <location>
        <begin position="13"/>
        <end position="142"/>
    </location>
</feature>
<dbReference type="PANTHER" id="PTHR32322:SF2">
    <property type="entry name" value="EAMA DOMAIN-CONTAINING PROTEIN"/>
    <property type="match status" value="1"/>
</dbReference>
<feature type="transmembrane region" description="Helical" evidence="6">
    <location>
        <begin position="128"/>
        <end position="146"/>
    </location>
</feature>
<comment type="subcellular location">
    <subcellularLocation>
        <location evidence="1">Membrane</location>
        <topology evidence="1">Multi-pass membrane protein</topology>
    </subcellularLocation>
</comment>
<evidence type="ECO:0000313" key="12">
    <source>
        <dbReference type="EMBL" id="CAB4958731.1"/>
    </source>
</evidence>
<name>A0A6J6TPJ4_9ZZZZ</name>
<dbReference type="EMBL" id="CAFAAV010000139">
    <property type="protein sequence ID" value="CAB4826690.1"/>
    <property type="molecule type" value="Genomic_DNA"/>
</dbReference>
<evidence type="ECO:0000313" key="8">
    <source>
        <dbReference type="EMBL" id="CAB4365514.1"/>
    </source>
</evidence>